<protein>
    <submittedName>
        <fullName evidence="1">Uncharacterized protein</fullName>
    </submittedName>
</protein>
<name>A0AAV4UQA2_9ARAC</name>
<dbReference type="Proteomes" id="UP001054837">
    <property type="component" value="Unassembled WGS sequence"/>
</dbReference>
<comment type="caution">
    <text evidence="1">The sequence shown here is derived from an EMBL/GenBank/DDBJ whole genome shotgun (WGS) entry which is preliminary data.</text>
</comment>
<proteinExistence type="predicted"/>
<reference evidence="1 2" key="1">
    <citation type="submission" date="2021-06" db="EMBL/GenBank/DDBJ databases">
        <title>Caerostris darwini draft genome.</title>
        <authorList>
            <person name="Kono N."/>
            <person name="Arakawa K."/>
        </authorList>
    </citation>
    <scope>NUCLEOTIDE SEQUENCE [LARGE SCALE GENOMIC DNA]</scope>
</reference>
<sequence>MNSENSDTTVNENIPDDDILLKAAAALKPKKDKLVTDMAYFSEMVNIIKSRPSQIMLRPHQVLRYLNGFLYGLTRVPSENMDITSN</sequence>
<accession>A0AAV4UQA2</accession>
<keyword evidence="2" id="KW-1185">Reference proteome</keyword>
<dbReference type="AlphaFoldDB" id="A0AAV4UQA2"/>
<evidence type="ECO:0000313" key="2">
    <source>
        <dbReference type="Proteomes" id="UP001054837"/>
    </source>
</evidence>
<organism evidence="1 2">
    <name type="scientific">Caerostris darwini</name>
    <dbReference type="NCBI Taxonomy" id="1538125"/>
    <lineage>
        <taxon>Eukaryota</taxon>
        <taxon>Metazoa</taxon>
        <taxon>Ecdysozoa</taxon>
        <taxon>Arthropoda</taxon>
        <taxon>Chelicerata</taxon>
        <taxon>Arachnida</taxon>
        <taxon>Araneae</taxon>
        <taxon>Araneomorphae</taxon>
        <taxon>Entelegynae</taxon>
        <taxon>Araneoidea</taxon>
        <taxon>Araneidae</taxon>
        <taxon>Caerostris</taxon>
    </lineage>
</organism>
<evidence type="ECO:0000313" key="1">
    <source>
        <dbReference type="EMBL" id="GIY59964.1"/>
    </source>
</evidence>
<dbReference type="EMBL" id="BPLQ01011731">
    <property type="protein sequence ID" value="GIY59964.1"/>
    <property type="molecule type" value="Genomic_DNA"/>
</dbReference>
<gene>
    <name evidence="1" type="ORF">CDAR_601891</name>
</gene>